<feature type="transmembrane region" description="Helical" evidence="6">
    <location>
        <begin position="195"/>
        <end position="214"/>
    </location>
</feature>
<feature type="transmembrane region" description="Helical" evidence="6">
    <location>
        <begin position="50"/>
        <end position="70"/>
    </location>
</feature>
<evidence type="ECO:0000256" key="5">
    <source>
        <dbReference type="ARBA" id="ARBA00023136"/>
    </source>
</evidence>
<evidence type="ECO:0000256" key="1">
    <source>
        <dbReference type="ARBA" id="ARBA00004141"/>
    </source>
</evidence>
<dbReference type="GO" id="GO:0046839">
    <property type="term" value="P:phospholipid dephosphorylation"/>
    <property type="evidence" value="ECO:0007669"/>
    <property type="project" value="TreeGrafter"/>
</dbReference>
<evidence type="ECO:0000313" key="9">
    <source>
        <dbReference type="Proteomes" id="UP000243515"/>
    </source>
</evidence>
<dbReference type="GO" id="GO:0008195">
    <property type="term" value="F:phosphatidate phosphatase activity"/>
    <property type="evidence" value="ECO:0007669"/>
    <property type="project" value="TreeGrafter"/>
</dbReference>
<evidence type="ECO:0000256" key="4">
    <source>
        <dbReference type="ARBA" id="ARBA00022989"/>
    </source>
</evidence>
<keyword evidence="5 6" id="KW-0472">Membrane</keyword>
<dbReference type="InterPro" id="IPR043216">
    <property type="entry name" value="PAP-like"/>
</dbReference>
<dbReference type="GO" id="GO:0006644">
    <property type="term" value="P:phospholipid metabolic process"/>
    <property type="evidence" value="ECO:0007669"/>
    <property type="project" value="InterPro"/>
</dbReference>
<keyword evidence="9" id="KW-1185">Reference proteome</keyword>
<feature type="domain" description="Phosphatidic acid phosphatase type 2/haloperoxidase" evidence="7">
    <location>
        <begin position="56"/>
        <end position="245"/>
    </location>
</feature>
<evidence type="ECO:0000259" key="7">
    <source>
        <dbReference type="Pfam" id="PF01569"/>
    </source>
</evidence>
<name>A0A232M210_9EURO</name>
<organism evidence="8 9">
    <name type="scientific">Elaphomyces granulatus</name>
    <dbReference type="NCBI Taxonomy" id="519963"/>
    <lineage>
        <taxon>Eukaryota</taxon>
        <taxon>Fungi</taxon>
        <taxon>Dikarya</taxon>
        <taxon>Ascomycota</taxon>
        <taxon>Pezizomycotina</taxon>
        <taxon>Eurotiomycetes</taxon>
        <taxon>Eurotiomycetidae</taxon>
        <taxon>Eurotiales</taxon>
        <taxon>Elaphomycetaceae</taxon>
        <taxon>Elaphomyces</taxon>
    </lineage>
</organism>
<comment type="subcellular location">
    <subcellularLocation>
        <location evidence="1">Membrane</location>
        <topology evidence="1">Multi-pass membrane protein</topology>
    </subcellularLocation>
</comment>
<gene>
    <name evidence="8" type="ORF">Egran_01829</name>
</gene>
<accession>A0A232M210</accession>
<feature type="transmembrane region" description="Helical" evidence="6">
    <location>
        <begin position="118"/>
        <end position="142"/>
    </location>
</feature>
<sequence length="297" mass="32463">MNETVSPAVLIVVSLVAPAAIIVLLTLLVVPSPKGFSGAPQVLVWRHKAWEWNAGWMGLGISLAAVYMATEGLKDLWGRLGKQMTGALNLVTWQICQNKSDQFKIDGFSSFPSGHTSFSFAGLTYLTLWLCSKFAIAFPHLAPMSRQYNYKRPLTPEPGLPSSSRDESEVNGFDASSEQQSLSIPLRSQGAAPPIYLQVVALVPLCIASFISASRWFNYRHHGFDILFGAGLGLLSAWIGFHLYHPSIHRGSGWAWAARSRTHAFFRGIKCVERVSTEGWATATAVESNVEKSPAAL</sequence>
<comment type="caution">
    <text evidence="8">The sequence shown here is derived from an EMBL/GenBank/DDBJ whole genome shotgun (WGS) entry which is preliminary data.</text>
</comment>
<dbReference type="OrthoDB" id="10030083at2759"/>
<dbReference type="PANTHER" id="PTHR10165:SF154">
    <property type="entry name" value="PAP2 DOMAIN PROTEIN (AFU_ORTHOLOGUE AFUA_1G09730)"/>
    <property type="match status" value="1"/>
</dbReference>
<keyword evidence="4 6" id="KW-1133">Transmembrane helix</keyword>
<dbReference type="Gene3D" id="1.20.144.10">
    <property type="entry name" value="Phosphatidic acid phosphatase type 2/haloperoxidase"/>
    <property type="match status" value="1"/>
</dbReference>
<proteinExistence type="inferred from homology"/>
<reference evidence="8 9" key="1">
    <citation type="journal article" date="2015" name="Environ. Microbiol.">
        <title>Metagenome sequence of Elaphomyces granulatus from sporocarp tissue reveals Ascomycota ectomycorrhizal fingerprints of genome expansion and a Proteobacteria-rich microbiome.</title>
        <authorList>
            <person name="Quandt C.A."/>
            <person name="Kohler A."/>
            <person name="Hesse C.N."/>
            <person name="Sharpton T.J."/>
            <person name="Martin F."/>
            <person name="Spatafora J.W."/>
        </authorList>
    </citation>
    <scope>NUCLEOTIDE SEQUENCE [LARGE SCALE GENOMIC DNA]</scope>
    <source>
        <strain evidence="8 9">OSC145934</strain>
    </source>
</reference>
<dbReference type="InterPro" id="IPR036938">
    <property type="entry name" value="PAP2/HPO_sf"/>
</dbReference>
<comment type="similarity">
    <text evidence="2">Belongs to the PA-phosphatase related phosphoesterase family.</text>
</comment>
<evidence type="ECO:0000256" key="3">
    <source>
        <dbReference type="ARBA" id="ARBA00022692"/>
    </source>
</evidence>
<dbReference type="GO" id="GO:0016020">
    <property type="term" value="C:membrane"/>
    <property type="evidence" value="ECO:0007669"/>
    <property type="project" value="UniProtKB-SubCell"/>
</dbReference>
<feature type="transmembrane region" description="Helical" evidence="6">
    <location>
        <begin position="226"/>
        <end position="244"/>
    </location>
</feature>
<dbReference type="Proteomes" id="UP000243515">
    <property type="component" value="Unassembled WGS sequence"/>
</dbReference>
<feature type="transmembrane region" description="Helical" evidence="6">
    <location>
        <begin position="6"/>
        <end position="30"/>
    </location>
</feature>
<evidence type="ECO:0000256" key="6">
    <source>
        <dbReference type="SAM" id="Phobius"/>
    </source>
</evidence>
<dbReference type="PANTHER" id="PTHR10165">
    <property type="entry name" value="LIPID PHOSPHATE PHOSPHATASE"/>
    <property type="match status" value="1"/>
</dbReference>
<dbReference type="InterPro" id="IPR000326">
    <property type="entry name" value="PAP2/HPO"/>
</dbReference>
<keyword evidence="3 6" id="KW-0812">Transmembrane</keyword>
<evidence type="ECO:0000256" key="2">
    <source>
        <dbReference type="ARBA" id="ARBA00008816"/>
    </source>
</evidence>
<dbReference type="Pfam" id="PF01569">
    <property type="entry name" value="PAP2"/>
    <property type="match status" value="1"/>
</dbReference>
<protein>
    <recommendedName>
        <fullName evidence="7">Phosphatidic acid phosphatase type 2/haloperoxidase domain-containing protein</fullName>
    </recommendedName>
</protein>
<dbReference type="EMBL" id="NPHW01002946">
    <property type="protein sequence ID" value="OXV10413.1"/>
    <property type="molecule type" value="Genomic_DNA"/>
</dbReference>
<evidence type="ECO:0000313" key="8">
    <source>
        <dbReference type="EMBL" id="OXV10413.1"/>
    </source>
</evidence>
<dbReference type="SUPFAM" id="SSF48317">
    <property type="entry name" value="Acid phosphatase/Vanadium-dependent haloperoxidase"/>
    <property type="match status" value="1"/>
</dbReference>
<dbReference type="AlphaFoldDB" id="A0A232M210"/>